<proteinExistence type="predicted"/>
<reference evidence="1" key="1">
    <citation type="submission" date="2021-06" db="EMBL/GenBank/DDBJ databases">
        <authorList>
            <person name="Kallberg Y."/>
            <person name="Tangrot J."/>
            <person name="Rosling A."/>
        </authorList>
    </citation>
    <scope>NUCLEOTIDE SEQUENCE</scope>
    <source>
        <strain evidence="1">AU212A</strain>
    </source>
</reference>
<protein>
    <submittedName>
        <fullName evidence="1">8364_t:CDS:1</fullName>
    </submittedName>
</protein>
<dbReference type="Proteomes" id="UP000789860">
    <property type="component" value="Unassembled WGS sequence"/>
</dbReference>
<sequence>MVTPNQPGFKYLYFFKEEFQADMSEILREGPTVRRVVEIITQNIDFYPNILAEYKIKSIRFDQIQSFDLEIPDENDWEPIYLKLNEKDPCLLFKNKIVNSLYDEYDINENFIKKYIRDDKDKDIMVSKEDVEKLISCKFRDKRNIGFNDIERTAVTSYYYGVQGVVVTNLDYSPKAKKYASKYNIILSHSSNLKRRLNHFIQKELDEKEFNILYDFLKE</sequence>
<comment type="caution">
    <text evidence="1">The sequence shown here is derived from an EMBL/GenBank/DDBJ whole genome shotgun (WGS) entry which is preliminary data.</text>
</comment>
<evidence type="ECO:0000313" key="2">
    <source>
        <dbReference type="Proteomes" id="UP000789860"/>
    </source>
</evidence>
<keyword evidence="2" id="KW-1185">Reference proteome</keyword>
<dbReference type="EMBL" id="CAJVPM010000395">
    <property type="protein sequence ID" value="CAG8443356.1"/>
    <property type="molecule type" value="Genomic_DNA"/>
</dbReference>
<gene>
    <name evidence="1" type="ORF">SCALOS_LOCUS772</name>
</gene>
<evidence type="ECO:0000313" key="1">
    <source>
        <dbReference type="EMBL" id="CAG8443356.1"/>
    </source>
</evidence>
<organism evidence="1 2">
    <name type="scientific">Scutellospora calospora</name>
    <dbReference type="NCBI Taxonomy" id="85575"/>
    <lineage>
        <taxon>Eukaryota</taxon>
        <taxon>Fungi</taxon>
        <taxon>Fungi incertae sedis</taxon>
        <taxon>Mucoromycota</taxon>
        <taxon>Glomeromycotina</taxon>
        <taxon>Glomeromycetes</taxon>
        <taxon>Diversisporales</taxon>
        <taxon>Gigasporaceae</taxon>
        <taxon>Scutellospora</taxon>
    </lineage>
</organism>
<accession>A0ACA9JZH3</accession>
<name>A0ACA9JZH3_9GLOM</name>